<dbReference type="FunFam" id="1.20.1270.10:FF:000012">
    <property type="entry name" value="Heat shock protein 105 kDa isoform 1"/>
    <property type="match status" value="1"/>
</dbReference>
<feature type="compositionally biased region" description="Basic and acidic residues" evidence="4">
    <location>
        <begin position="691"/>
        <end position="701"/>
    </location>
</feature>
<name>A0A673GSC0_9TELE</name>
<keyword evidence="2" id="KW-0547">Nucleotide-binding</keyword>
<dbReference type="Gene3D" id="3.30.420.40">
    <property type="match status" value="2"/>
</dbReference>
<dbReference type="GO" id="GO:0005634">
    <property type="term" value="C:nucleus"/>
    <property type="evidence" value="ECO:0007669"/>
    <property type="project" value="TreeGrafter"/>
</dbReference>
<dbReference type="InterPro" id="IPR029047">
    <property type="entry name" value="HSP70_peptide-bd_sf"/>
</dbReference>
<protein>
    <recommendedName>
        <fullName evidence="7">Heat shock protein 4a</fullName>
    </recommendedName>
</protein>
<dbReference type="FunFam" id="3.30.420.40:FF:000495">
    <property type="entry name" value="Heat shock protein 4b"/>
    <property type="match status" value="1"/>
</dbReference>
<feature type="region of interest" description="Disordered" evidence="4">
    <location>
        <begin position="646"/>
        <end position="701"/>
    </location>
</feature>
<dbReference type="PROSITE" id="PS01036">
    <property type="entry name" value="HSP70_3"/>
    <property type="match status" value="1"/>
</dbReference>
<feature type="compositionally biased region" description="Polar residues" evidence="4">
    <location>
        <begin position="662"/>
        <end position="674"/>
    </location>
</feature>
<dbReference type="Gene3D" id="3.30.30.30">
    <property type="match status" value="1"/>
</dbReference>
<dbReference type="InterPro" id="IPR043129">
    <property type="entry name" value="ATPase_NBD"/>
</dbReference>
<evidence type="ECO:0000256" key="3">
    <source>
        <dbReference type="ARBA" id="ARBA00022840"/>
    </source>
</evidence>
<dbReference type="SUPFAM" id="SSF53067">
    <property type="entry name" value="Actin-like ATPase domain"/>
    <property type="match status" value="2"/>
</dbReference>
<organism evidence="5 6">
    <name type="scientific">Sinocyclocheilus rhinocerous</name>
    <dbReference type="NCBI Taxonomy" id="307959"/>
    <lineage>
        <taxon>Eukaryota</taxon>
        <taxon>Metazoa</taxon>
        <taxon>Chordata</taxon>
        <taxon>Craniata</taxon>
        <taxon>Vertebrata</taxon>
        <taxon>Euteleostomi</taxon>
        <taxon>Actinopterygii</taxon>
        <taxon>Neopterygii</taxon>
        <taxon>Teleostei</taxon>
        <taxon>Ostariophysi</taxon>
        <taxon>Cypriniformes</taxon>
        <taxon>Cyprinidae</taxon>
        <taxon>Cyprininae</taxon>
        <taxon>Sinocyclocheilus</taxon>
    </lineage>
</organism>
<dbReference type="Gene3D" id="1.20.1270.10">
    <property type="match status" value="2"/>
</dbReference>
<dbReference type="FunFam" id="3.30.420.40:FF:000171">
    <property type="entry name" value="Heat shock 70 kDa protein 4"/>
    <property type="match status" value="1"/>
</dbReference>
<dbReference type="InterPro" id="IPR029048">
    <property type="entry name" value="HSP70_C_sf"/>
</dbReference>
<dbReference type="Proteomes" id="UP000472270">
    <property type="component" value="Unassembled WGS sequence"/>
</dbReference>
<dbReference type="FunFam" id="3.30.30.30:FF:000002">
    <property type="entry name" value="Heat shock 70 kDa protein 4"/>
    <property type="match status" value="1"/>
</dbReference>
<evidence type="ECO:0000313" key="5">
    <source>
        <dbReference type="Ensembl" id="ENSSRHP00000016385.1"/>
    </source>
</evidence>
<dbReference type="Ensembl" id="ENSSRHT00000016928.1">
    <property type="protein sequence ID" value="ENSSRHP00000016385.1"/>
    <property type="gene ID" value="ENSSRHG00000007160.1"/>
</dbReference>
<accession>A0A673GSC0</accession>
<sequence>MSVVGFDVGFQSCYVAVARAGGIETVANEYKTACIVVTNCKNTVQGFKRFHGRAFSDLYVQAEKSSLVFDLAQMPTGTTGIKVMYMEEEKVFSIEQVTAMLLTKLKETAEAALKKPVADCVISVPSFFTDAERRSVMDAAQIAGLNCLRLMNDTTAVALAYGIYKQDLPAPEEKPRIVVFVDVGHAGYQVSVCAFNKGKLKVLGSAFDPELGGKDFDEVLVKFFCEEFAQKYKLDVRSKPRALVRLYQECEKLKKLMSANSSDLPLNIECFMNDIDVSGTLNRAKFEEFCAELLAKVEAPLRSIMEQTRLKKDDIYAVEIMGGASRIPAIKERISKFFGKELSTTLNADEAVARGCALQCAILSPAFKVREFSITEVVPYPISLKWTSAADEGISDCEVFPKNHAAPFSKVLTFYRREPFSLEAYYNNPKELPYPDPTMGQFNIQKVVPQPSGESSKVKVKVRVNVHGVFSVSSASLVEVVKSAEGEEPMETDTPAKEDEQCLSMQDRDSFSLKLEDTENWLYEEGEDQQKQVYIDKLAELKKLGEPIQNRLMEAEERPKALDELGRQIQQYMKVVEAYKAKDELYDHLDELEVMKVEKQVNETMTWMNNKMNLQSKQSLSQDPVVKAQEIQAKTKELYSACNHVVTKPKPKVEPPKEETPAEQNGPVNGQEGSEAQAGNPEKGQAAPENTEAKLPEMDID</sequence>
<feature type="compositionally biased region" description="Basic and acidic residues" evidence="4">
    <location>
        <begin position="651"/>
        <end position="660"/>
    </location>
</feature>
<dbReference type="GO" id="GO:0005524">
    <property type="term" value="F:ATP binding"/>
    <property type="evidence" value="ECO:0007669"/>
    <property type="project" value="UniProtKB-KW"/>
</dbReference>
<dbReference type="AlphaFoldDB" id="A0A673GSC0"/>
<reference evidence="5" key="1">
    <citation type="submission" date="2025-08" db="UniProtKB">
        <authorList>
            <consortium name="Ensembl"/>
        </authorList>
    </citation>
    <scope>IDENTIFICATION</scope>
</reference>
<evidence type="ECO:0000313" key="6">
    <source>
        <dbReference type="Proteomes" id="UP000472270"/>
    </source>
</evidence>
<dbReference type="InterPro" id="IPR013126">
    <property type="entry name" value="Hsp_70_fam"/>
</dbReference>
<dbReference type="FunFam" id="3.30.420.40:FF:000767">
    <property type="entry name" value="Heat shock protein 70 (HSP70)-4, putative"/>
    <property type="match status" value="2"/>
</dbReference>
<dbReference type="SUPFAM" id="SSF100920">
    <property type="entry name" value="Heat shock protein 70kD (HSP70), peptide-binding domain"/>
    <property type="match status" value="1"/>
</dbReference>
<keyword evidence="6" id="KW-1185">Reference proteome</keyword>
<reference evidence="5" key="2">
    <citation type="submission" date="2025-09" db="UniProtKB">
        <authorList>
            <consortium name="Ensembl"/>
        </authorList>
    </citation>
    <scope>IDENTIFICATION</scope>
</reference>
<dbReference type="SUPFAM" id="SSF100934">
    <property type="entry name" value="Heat shock protein 70kD (HSP70), C-terminal subdomain"/>
    <property type="match status" value="2"/>
</dbReference>
<dbReference type="Gene3D" id="2.60.34.10">
    <property type="entry name" value="Substrate Binding Domain Of DNAk, Chain A, domain 1"/>
    <property type="match status" value="1"/>
</dbReference>
<dbReference type="Pfam" id="PF00012">
    <property type="entry name" value="HSP70"/>
    <property type="match status" value="1"/>
</dbReference>
<dbReference type="Gene3D" id="3.90.640.10">
    <property type="entry name" value="Actin, Chain A, domain 4"/>
    <property type="match status" value="1"/>
</dbReference>
<evidence type="ECO:0008006" key="7">
    <source>
        <dbReference type="Google" id="ProtNLM"/>
    </source>
</evidence>
<dbReference type="PANTHER" id="PTHR45639">
    <property type="entry name" value="HSC70CB, ISOFORM G-RELATED"/>
    <property type="match status" value="1"/>
</dbReference>
<dbReference type="InterPro" id="IPR018181">
    <property type="entry name" value="Heat_shock_70_CS"/>
</dbReference>
<dbReference type="GO" id="GO:0005829">
    <property type="term" value="C:cytosol"/>
    <property type="evidence" value="ECO:0007669"/>
    <property type="project" value="TreeGrafter"/>
</dbReference>
<dbReference type="GO" id="GO:0140662">
    <property type="term" value="F:ATP-dependent protein folding chaperone"/>
    <property type="evidence" value="ECO:0007669"/>
    <property type="project" value="InterPro"/>
</dbReference>
<comment type="similarity">
    <text evidence="1">Belongs to the heat shock protein 70 family.</text>
</comment>
<evidence type="ECO:0000256" key="2">
    <source>
        <dbReference type="ARBA" id="ARBA00022741"/>
    </source>
</evidence>
<evidence type="ECO:0000256" key="1">
    <source>
        <dbReference type="ARBA" id="ARBA00007381"/>
    </source>
</evidence>
<proteinExistence type="inferred from homology"/>
<dbReference type="PRINTS" id="PR00301">
    <property type="entry name" value="HEATSHOCK70"/>
</dbReference>
<gene>
    <name evidence="5" type="primary">hspa4</name>
</gene>
<keyword evidence="3" id="KW-0067">ATP-binding</keyword>
<dbReference type="PANTHER" id="PTHR45639:SF6">
    <property type="entry name" value="HEAT SHOCK 70 KDA PROTEIN 4"/>
    <property type="match status" value="1"/>
</dbReference>
<evidence type="ECO:0000256" key="4">
    <source>
        <dbReference type="SAM" id="MobiDB-lite"/>
    </source>
</evidence>
<dbReference type="FunFam" id="3.90.640.10:FF:000004">
    <property type="entry name" value="Heat shock 70 kDa protein 4"/>
    <property type="match status" value="1"/>
</dbReference>